<evidence type="ECO:0000313" key="1">
    <source>
        <dbReference type="EMBL" id="AOY78596.1"/>
    </source>
</evidence>
<dbReference type="EMBL" id="CP017708">
    <property type="protein sequence ID" value="AOY78596.1"/>
    <property type="molecule type" value="Genomic_DNA"/>
</dbReference>
<dbReference type="SUPFAM" id="SSF52833">
    <property type="entry name" value="Thioredoxin-like"/>
    <property type="match status" value="1"/>
</dbReference>
<sequence>MSKLKEPVSEFSVVGQLLDFVIKDGYKIKYLRITVSNIEYWIKLSKPLRKSLDPAIIPGAWIEVSGTSKLKLKTGKLKLKAYEVSLAAPPHQQPTTVLVPKTPSRKASILVCQKSSCRKRGGKAVCNAIASSLKDHGLEDQVKIKETGCLKQCKHGPNLVMMPDKARYSQVAPQQIPTLIERHFVGS</sequence>
<dbReference type="CDD" id="cd02980">
    <property type="entry name" value="TRX_Fd_family"/>
    <property type="match status" value="1"/>
</dbReference>
<dbReference type="Pfam" id="PF01257">
    <property type="entry name" value="2Fe-2S_thioredx"/>
    <property type="match status" value="1"/>
</dbReference>
<name>A0A1D9FT97_MOOP1</name>
<dbReference type="Gene3D" id="3.40.30.10">
    <property type="entry name" value="Glutaredoxin"/>
    <property type="match status" value="1"/>
</dbReference>
<protein>
    <submittedName>
        <fullName evidence="1">(2Fe-2S) ferredoxin domain-containing protein</fullName>
    </submittedName>
</protein>
<dbReference type="AlphaFoldDB" id="A0A1D9FT97"/>
<gene>
    <name evidence="1" type="ORF">BJP36_00560</name>
</gene>
<organism evidence="1 2">
    <name type="scientific">Moorena producens (strain JHB)</name>
    <dbReference type="NCBI Taxonomy" id="1454205"/>
    <lineage>
        <taxon>Bacteria</taxon>
        <taxon>Bacillati</taxon>
        <taxon>Cyanobacteriota</taxon>
        <taxon>Cyanophyceae</taxon>
        <taxon>Coleofasciculales</taxon>
        <taxon>Coleofasciculaceae</taxon>
        <taxon>Moorena</taxon>
    </lineage>
</organism>
<evidence type="ECO:0000313" key="2">
    <source>
        <dbReference type="Proteomes" id="UP000176944"/>
    </source>
</evidence>
<reference evidence="2" key="1">
    <citation type="submission" date="2016-10" db="EMBL/GenBank/DDBJ databases">
        <title>Comparative genomics uncovers the prolific and rare metabolic potential of the cyanobacterial genus Moorea.</title>
        <authorList>
            <person name="Leao T."/>
            <person name="Castelao G."/>
            <person name="Korobeynikov A."/>
            <person name="Monroe E.A."/>
            <person name="Podell S."/>
            <person name="Glukhov E."/>
            <person name="Allen E."/>
            <person name="Gerwick W.H."/>
            <person name="Gerwick L."/>
        </authorList>
    </citation>
    <scope>NUCLEOTIDE SEQUENCE [LARGE SCALE GENOMIC DNA]</scope>
    <source>
        <strain evidence="2">JHB</strain>
    </source>
</reference>
<dbReference type="Proteomes" id="UP000176944">
    <property type="component" value="Chromosome"/>
</dbReference>
<dbReference type="InterPro" id="IPR036249">
    <property type="entry name" value="Thioredoxin-like_sf"/>
</dbReference>
<proteinExistence type="predicted"/>
<accession>A0A1D9FT97</accession>